<dbReference type="STRING" id="444597.BST26_04905"/>
<name>A0A1X0DJL2_9MYCO</name>
<dbReference type="Pfam" id="PF08310">
    <property type="entry name" value="LGFP"/>
    <property type="match status" value="4"/>
</dbReference>
<feature type="signal peptide" evidence="3">
    <location>
        <begin position="1"/>
        <end position="36"/>
    </location>
</feature>
<dbReference type="OrthoDB" id="4379975at2"/>
<feature type="compositionally biased region" description="Basic and acidic residues" evidence="1">
    <location>
        <begin position="474"/>
        <end position="511"/>
    </location>
</feature>
<evidence type="ECO:0008006" key="6">
    <source>
        <dbReference type="Google" id="ProtNLM"/>
    </source>
</evidence>
<evidence type="ECO:0000256" key="1">
    <source>
        <dbReference type="SAM" id="MobiDB-lite"/>
    </source>
</evidence>
<dbReference type="InterPro" id="IPR013207">
    <property type="entry name" value="LGFP"/>
</dbReference>
<keyword evidence="5" id="KW-1185">Reference proteome</keyword>
<keyword evidence="2" id="KW-0812">Transmembrane</keyword>
<proteinExistence type="predicted"/>
<reference evidence="4 5" key="1">
    <citation type="submission" date="2016-12" db="EMBL/GenBank/DDBJ databases">
        <title>The new phylogeny of genus Mycobacterium.</title>
        <authorList>
            <person name="Tortoli E."/>
            <person name="Trovato A."/>
            <person name="Cirillo D.M."/>
        </authorList>
    </citation>
    <scope>NUCLEOTIDE SEQUENCE [LARGE SCALE GENOMIC DNA]</scope>
    <source>
        <strain evidence="4 5">DSM 45130</strain>
    </source>
</reference>
<evidence type="ECO:0000256" key="3">
    <source>
        <dbReference type="SAM" id="SignalP"/>
    </source>
</evidence>
<feature type="region of interest" description="Disordered" evidence="1">
    <location>
        <begin position="468"/>
        <end position="536"/>
    </location>
</feature>
<sequence length="726" mass="76285">MTRQRKPISRVLRLAVPAWFAVVAMAAFLVAAPASATPESDADAAITAAWEAAGGVDSPLGDKDGGVYAAGSGFVQNFHNDGAIYFTPETGAHIMYGRILDRYRELGGPVDSDLGFPTVDEGVGRVSADSRSSEFSAADHPVMFWTPDTDAWVVRGAINAAWDHLGGSAGVMGVPTADESYNGSVITQSFSGGTIAYDTATGAFTEPADHLGELAGLPIPGDASSAINTAWRIAGGKGGPLGAREGDPAAVGDAGTVQNFAGGKIFYTADTGAHALTGPILERYESAGGPTGELGFPTSGVVDGGVPDGTQASFAAAEHPVIFATPDHGAIVVNGPVKAAWDKLGGATGPLGVPVAEHDIDRDVMTQKFSGGELTFNATDRKFSVTPDALAGQLEGVEVANTALPTTPAPPSVAAKKGTGAGWSWLWWLLPAAALVLILLLVWQAARRRKKAPAVVAGDDADAEYLRQGYGRGQDYDRQGDYDRPDAYDYDEPEYHEAGYRTDDQDGHYDEPGYDSHSGWREDDLGAPAPSWEDENSGTTEVVIHDELFTHQGSHARRGEDVDDQDAVDTAPTRYGFSEDIVVDETPSGRHAVAESASSSLLPPLPDWGDKYGQFEDYSSGYREPAPGADYSSGPAAYAAEPAAPERVAEPVEEAPEPAAHGDSAYPAIHLPLDDPNQAPPGFPIKACMRSGNYHLPGGAYYEETVADIWFADEEHAQANGFHRAD</sequence>
<protein>
    <recommendedName>
        <fullName evidence="6">LGFP repeat-containing protein</fullName>
    </recommendedName>
</protein>
<accession>A0A1X0DJL2</accession>
<evidence type="ECO:0000313" key="4">
    <source>
        <dbReference type="EMBL" id="ORA72593.1"/>
    </source>
</evidence>
<feature type="transmembrane region" description="Helical" evidence="2">
    <location>
        <begin position="425"/>
        <end position="443"/>
    </location>
</feature>
<feature type="region of interest" description="Disordered" evidence="1">
    <location>
        <begin position="619"/>
        <end position="651"/>
    </location>
</feature>
<evidence type="ECO:0000313" key="5">
    <source>
        <dbReference type="Proteomes" id="UP000192801"/>
    </source>
</evidence>
<feature type="chain" id="PRO_5012122822" description="LGFP repeat-containing protein" evidence="3">
    <location>
        <begin position="37"/>
        <end position="726"/>
    </location>
</feature>
<keyword evidence="2" id="KW-1133">Transmembrane helix</keyword>
<gene>
    <name evidence="4" type="ORF">BST26_04905</name>
</gene>
<feature type="compositionally biased region" description="Low complexity" evidence="1">
    <location>
        <begin position="635"/>
        <end position="646"/>
    </location>
</feature>
<evidence type="ECO:0000256" key="2">
    <source>
        <dbReference type="SAM" id="Phobius"/>
    </source>
</evidence>
<dbReference type="Proteomes" id="UP000192801">
    <property type="component" value="Unassembled WGS sequence"/>
</dbReference>
<keyword evidence="3" id="KW-0732">Signal</keyword>
<organism evidence="4 5">
    <name type="scientific">Mycolicibacterium insubricum</name>
    <dbReference type="NCBI Taxonomy" id="444597"/>
    <lineage>
        <taxon>Bacteria</taxon>
        <taxon>Bacillati</taxon>
        <taxon>Actinomycetota</taxon>
        <taxon>Actinomycetes</taxon>
        <taxon>Mycobacteriales</taxon>
        <taxon>Mycobacteriaceae</taxon>
        <taxon>Mycolicibacterium</taxon>
    </lineage>
</organism>
<comment type="caution">
    <text evidence="4">The sequence shown here is derived from an EMBL/GenBank/DDBJ whole genome shotgun (WGS) entry which is preliminary data.</text>
</comment>
<dbReference type="EMBL" id="MVHS01000007">
    <property type="protein sequence ID" value="ORA72593.1"/>
    <property type="molecule type" value="Genomic_DNA"/>
</dbReference>
<dbReference type="AlphaFoldDB" id="A0A1X0DJL2"/>
<keyword evidence="2" id="KW-0472">Membrane</keyword>